<keyword evidence="3 6" id="KW-0378">Hydrolase</keyword>
<dbReference type="InterPro" id="IPR001279">
    <property type="entry name" value="Metallo-B-lactamas"/>
</dbReference>
<dbReference type="PANTHER" id="PTHR42978:SF5">
    <property type="entry name" value="METALLO-BETA-LACTAMASE DOMAIN-CONTAINING PROTEIN"/>
    <property type="match status" value="1"/>
</dbReference>
<dbReference type="Proteomes" id="UP000250140">
    <property type="component" value="Unassembled WGS sequence"/>
</dbReference>
<dbReference type="Gene3D" id="3.60.15.10">
    <property type="entry name" value="Ribonuclease Z/Hydroxyacylglutathione hydrolase-like"/>
    <property type="match status" value="1"/>
</dbReference>
<dbReference type="InterPro" id="IPR051013">
    <property type="entry name" value="MBL_superfamily_lactonases"/>
</dbReference>
<proteinExistence type="inferred from homology"/>
<organism evidence="6 7">
    <name type="scientific">Glonium stellatum</name>
    <dbReference type="NCBI Taxonomy" id="574774"/>
    <lineage>
        <taxon>Eukaryota</taxon>
        <taxon>Fungi</taxon>
        <taxon>Dikarya</taxon>
        <taxon>Ascomycota</taxon>
        <taxon>Pezizomycotina</taxon>
        <taxon>Dothideomycetes</taxon>
        <taxon>Pleosporomycetidae</taxon>
        <taxon>Gloniales</taxon>
        <taxon>Gloniaceae</taxon>
        <taxon>Glonium</taxon>
    </lineage>
</organism>
<keyword evidence="7" id="KW-1185">Reference proteome</keyword>
<reference evidence="6 7" key="1">
    <citation type="journal article" date="2016" name="Nat. Commun.">
        <title>Ectomycorrhizal ecology is imprinted in the genome of the dominant symbiotic fungus Cenococcum geophilum.</title>
        <authorList>
            <consortium name="DOE Joint Genome Institute"/>
            <person name="Peter M."/>
            <person name="Kohler A."/>
            <person name="Ohm R.A."/>
            <person name="Kuo A."/>
            <person name="Krutzmann J."/>
            <person name="Morin E."/>
            <person name="Arend M."/>
            <person name="Barry K.W."/>
            <person name="Binder M."/>
            <person name="Choi C."/>
            <person name="Clum A."/>
            <person name="Copeland A."/>
            <person name="Grisel N."/>
            <person name="Haridas S."/>
            <person name="Kipfer T."/>
            <person name="LaButti K."/>
            <person name="Lindquist E."/>
            <person name="Lipzen A."/>
            <person name="Maire R."/>
            <person name="Meier B."/>
            <person name="Mihaltcheva S."/>
            <person name="Molinier V."/>
            <person name="Murat C."/>
            <person name="Poggeler S."/>
            <person name="Quandt C.A."/>
            <person name="Sperisen C."/>
            <person name="Tritt A."/>
            <person name="Tisserant E."/>
            <person name="Crous P.W."/>
            <person name="Henrissat B."/>
            <person name="Nehls U."/>
            <person name="Egli S."/>
            <person name="Spatafora J.W."/>
            <person name="Grigoriev I.V."/>
            <person name="Martin F.M."/>
        </authorList>
    </citation>
    <scope>NUCLEOTIDE SEQUENCE [LARGE SCALE GENOMIC DNA]</scope>
    <source>
        <strain evidence="6 7">CBS 207.34</strain>
    </source>
</reference>
<dbReference type="AlphaFoldDB" id="A0A8E2EWD6"/>
<dbReference type="GO" id="GO:0046872">
    <property type="term" value="F:metal ion binding"/>
    <property type="evidence" value="ECO:0007669"/>
    <property type="project" value="UniProtKB-KW"/>
</dbReference>
<dbReference type="PANTHER" id="PTHR42978">
    <property type="entry name" value="QUORUM-QUENCHING LACTONASE YTNP-RELATED-RELATED"/>
    <property type="match status" value="1"/>
</dbReference>
<evidence type="ECO:0000256" key="4">
    <source>
        <dbReference type="ARBA" id="ARBA00022833"/>
    </source>
</evidence>
<protein>
    <submittedName>
        <fullName evidence="6">Metallo-hydrolase/oxidoreductase</fullName>
    </submittedName>
</protein>
<gene>
    <name evidence="6" type="ORF">AOQ84DRAFT_390419</name>
</gene>
<dbReference type="InterPro" id="IPR036866">
    <property type="entry name" value="RibonucZ/Hydroxyglut_hydro"/>
</dbReference>
<keyword evidence="4" id="KW-0862">Zinc</keyword>
<evidence type="ECO:0000313" key="7">
    <source>
        <dbReference type="Proteomes" id="UP000250140"/>
    </source>
</evidence>
<dbReference type="SMART" id="SM00849">
    <property type="entry name" value="Lactamase_B"/>
    <property type="match status" value="1"/>
</dbReference>
<dbReference type="OrthoDB" id="10250730at2759"/>
<dbReference type="EMBL" id="KV750130">
    <property type="protein sequence ID" value="OCL06121.1"/>
    <property type="molecule type" value="Genomic_DNA"/>
</dbReference>
<dbReference type="CDD" id="cd07730">
    <property type="entry name" value="metallo-hydrolase-like_MBL-fold"/>
    <property type="match status" value="1"/>
</dbReference>
<dbReference type="GO" id="GO:0016787">
    <property type="term" value="F:hydrolase activity"/>
    <property type="evidence" value="ECO:0007669"/>
    <property type="project" value="UniProtKB-KW"/>
</dbReference>
<dbReference type="SUPFAM" id="SSF56281">
    <property type="entry name" value="Metallo-hydrolase/oxidoreductase"/>
    <property type="match status" value="1"/>
</dbReference>
<accession>A0A8E2EWD6</accession>
<name>A0A8E2EWD6_9PEZI</name>
<sequence length="374" mass="40986">MSSSKFLTTPKPAPELNIPESSSTVKISVIDSTARLSLPFSHFLTPTLKGKESIGGPAYSTLIEHPSGRKVLFDLGVRKDWENMAPIIVGTAKKAGWSIKVEKNVAEILEERGLRTEDIEAVIWSHHHFDHTGDVSTFPPTTALVVGPGFTSEMTPGYPTNPEAPILESDWAGRELREISFPSELRIGNFLAYDFFGDGSFYLLDTPGHAIGHMSALCRTTSTLSTKAKSDTFVFLGGDCCHHGGEFRPTPYLPLPSSFSPSPLTPHQPHSVCLGSLFTAIHPASSPTEPFFDIAPGLPHDIDEARRSIRGMEQFDAHENILVVIAHDESLLGLMEMFPKSLNAWSETELKERGKWAFLADFSEAVEQKKGTTV</sequence>
<evidence type="ECO:0000256" key="3">
    <source>
        <dbReference type="ARBA" id="ARBA00022801"/>
    </source>
</evidence>
<feature type="domain" description="Metallo-beta-lactamase" evidence="5">
    <location>
        <begin position="57"/>
        <end position="277"/>
    </location>
</feature>
<dbReference type="Pfam" id="PF00753">
    <property type="entry name" value="Lactamase_B"/>
    <property type="match status" value="1"/>
</dbReference>
<evidence type="ECO:0000256" key="1">
    <source>
        <dbReference type="ARBA" id="ARBA00007749"/>
    </source>
</evidence>
<keyword evidence="2" id="KW-0479">Metal-binding</keyword>
<evidence type="ECO:0000259" key="5">
    <source>
        <dbReference type="SMART" id="SM00849"/>
    </source>
</evidence>
<evidence type="ECO:0000256" key="2">
    <source>
        <dbReference type="ARBA" id="ARBA00022723"/>
    </source>
</evidence>
<evidence type="ECO:0000313" key="6">
    <source>
        <dbReference type="EMBL" id="OCL06121.1"/>
    </source>
</evidence>
<comment type="similarity">
    <text evidence="1">Belongs to the metallo-beta-lactamase superfamily.</text>
</comment>